<comment type="caution">
    <text evidence="1">The sequence shown here is derived from an EMBL/GenBank/DDBJ whole genome shotgun (WGS) entry which is preliminary data.</text>
</comment>
<keyword evidence="2" id="KW-1185">Reference proteome</keyword>
<proteinExistence type="predicted"/>
<evidence type="ECO:0000313" key="2">
    <source>
        <dbReference type="Proteomes" id="UP000789342"/>
    </source>
</evidence>
<dbReference type="AlphaFoldDB" id="A0A9N9JD22"/>
<dbReference type="Proteomes" id="UP000789342">
    <property type="component" value="Unassembled WGS sequence"/>
</dbReference>
<organism evidence="1 2">
    <name type="scientific">Acaulospora morrowiae</name>
    <dbReference type="NCBI Taxonomy" id="94023"/>
    <lineage>
        <taxon>Eukaryota</taxon>
        <taxon>Fungi</taxon>
        <taxon>Fungi incertae sedis</taxon>
        <taxon>Mucoromycota</taxon>
        <taxon>Glomeromycotina</taxon>
        <taxon>Glomeromycetes</taxon>
        <taxon>Diversisporales</taxon>
        <taxon>Acaulosporaceae</taxon>
        <taxon>Acaulospora</taxon>
    </lineage>
</organism>
<evidence type="ECO:0000313" key="1">
    <source>
        <dbReference type="EMBL" id="CAG8774986.1"/>
    </source>
</evidence>
<feature type="non-terminal residue" evidence="1">
    <location>
        <position position="1"/>
    </location>
</feature>
<reference evidence="1" key="1">
    <citation type="submission" date="2021-06" db="EMBL/GenBank/DDBJ databases">
        <authorList>
            <person name="Kallberg Y."/>
            <person name="Tangrot J."/>
            <person name="Rosling A."/>
        </authorList>
    </citation>
    <scope>NUCLEOTIDE SEQUENCE</scope>
    <source>
        <strain evidence="1">CL551</strain>
    </source>
</reference>
<sequence length="40" mass="4469">LKIDIDPGNRITRFKGTMGLINQLSCPKGGFEHYQNGDFS</sequence>
<dbReference type="EMBL" id="CAJVPV010048784">
    <property type="protein sequence ID" value="CAG8774986.1"/>
    <property type="molecule type" value="Genomic_DNA"/>
</dbReference>
<accession>A0A9N9JD22</accession>
<name>A0A9N9JD22_9GLOM</name>
<protein>
    <submittedName>
        <fullName evidence="1">4644_t:CDS:1</fullName>
    </submittedName>
</protein>
<gene>
    <name evidence="1" type="ORF">AMORRO_LOCUS16845</name>
</gene>